<dbReference type="EMBL" id="JAOTJD010000034">
    <property type="protein sequence ID" value="MFD3265512.1"/>
    <property type="molecule type" value="Genomic_DNA"/>
</dbReference>
<evidence type="ECO:0000313" key="3">
    <source>
        <dbReference type="Proteomes" id="UP001598130"/>
    </source>
</evidence>
<evidence type="ECO:0000256" key="1">
    <source>
        <dbReference type="SAM" id="MobiDB-lite"/>
    </source>
</evidence>
<dbReference type="Proteomes" id="UP001598130">
    <property type="component" value="Unassembled WGS sequence"/>
</dbReference>
<gene>
    <name evidence="2" type="ORF">OCL97_16260</name>
</gene>
<accession>A0ABW6CZ88</accession>
<sequence>MARTPNYSFERMERDKAKAAKDAQKAAAKAEKKAAAAAEKAPKE</sequence>
<proteinExistence type="predicted"/>
<dbReference type="RefSeq" id="WP_304779787.1">
    <property type="nucleotide sequence ID" value="NZ_JAOTJD010000034.1"/>
</dbReference>
<protein>
    <submittedName>
        <fullName evidence="2">Uncharacterized protein</fullName>
    </submittedName>
</protein>
<organism evidence="2 3">
    <name type="scientific">Phenylobacterium ferrooxidans</name>
    <dbReference type="NCBI Taxonomy" id="2982689"/>
    <lineage>
        <taxon>Bacteria</taxon>
        <taxon>Pseudomonadati</taxon>
        <taxon>Pseudomonadota</taxon>
        <taxon>Alphaproteobacteria</taxon>
        <taxon>Caulobacterales</taxon>
        <taxon>Caulobacteraceae</taxon>
        <taxon>Phenylobacterium</taxon>
    </lineage>
</organism>
<reference evidence="2 3" key="1">
    <citation type="submission" date="2022-09" db="EMBL/GenBank/DDBJ databases">
        <title>New species of Phenylobacterium.</title>
        <authorList>
            <person name="Mieszkin S."/>
        </authorList>
    </citation>
    <scope>NUCLEOTIDE SEQUENCE [LARGE SCALE GENOMIC DNA]</scope>
    <source>
        <strain evidence="2 3">HK31-G</strain>
    </source>
</reference>
<comment type="caution">
    <text evidence="2">The sequence shown here is derived from an EMBL/GenBank/DDBJ whole genome shotgun (WGS) entry which is preliminary data.</text>
</comment>
<evidence type="ECO:0000313" key="2">
    <source>
        <dbReference type="EMBL" id="MFD3265512.1"/>
    </source>
</evidence>
<feature type="region of interest" description="Disordered" evidence="1">
    <location>
        <begin position="1"/>
        <end position="44"/>
    </location>
</feature>
<feature type="compositionally biased region" description="Basic and acidic residues" evidence="1">
    <location>
        <begin position="10"/>
        <end position="44"/>
    </location>
</feature>
<name>A0ABW6CZ88_9CAUL</name>
<keyword evidence="3" id="KW-1185">Reference proteome</keyword>